<feature type="coiled-coil region" evidence="1">
    <location>
        <begin position="363"/>
        <end position="390"/>
    </location>
</feature>
<feature type="region of interest" description="Disordered" evidence="2">
    <location>
        <begin position="267"/>
        <end position="309"/>
    </location>
</feature>
<reference evidence="3" key="1">
    <citation type="journal article" date="2019" name="Sci. Rep.">
        <title>Draft genome of Tanacetum cinerariifolium, the natural source of mosquito coil.</title>
        <authorList>
            <person name="Yamashiro T."/>
            <person name="Shiraishi A."/>
            <person name="Satake H."/>
            <person name="Nakayama K."/>
        </authorList>
    </citation>
    <scope>NUCLEOTIDE SEQUENCE</scope>
</reference>
<feature type="compositionally biased region" description="Polar residues" evidence="2">
    <location>
        <begin position="220"/>
        <end position="229"/>
    </location>
</feature>
<keyword evidence="1" id="KW-0175">Coiled coil</keyword>
<comment type="caution">
    <text evidence="3">The sequence shown here is derived from an EMBL/GenBank/DDBJ whole genome shotgun (WGS) entry which is preliminary data.</text>
</comment>
<feature type="region of interest" description="Disordered" evidence="2">
    <location>
        <begin position="209"/>
        <end position="229"/>
    </location>
</feature>
<sequence>MEGGGRARVLRFPTDGEDLATWKRVGKGVGGQVFRETFSGLKGWKKRFFFLDRRAISDAMARRHHDSAVNDHIPEDGFMVAMFEYLRFPFLSGASISKGHVLSFQDQIEQNTTRLLPSGQDIPEKTNHQKRVNVEDPKIVATLERKARAAAKKMERQRQGGDGGEGSRPTTKRKKNVSLKDGPAVFGATSSLEPLRTINYTDPSGIAAETAESREDHSPHVSSYGSANPSVHNYFDTHVNEETDTLCLGTSGDQSGRAITNVNTEVVQPSPMHRPTHHSPTTTRSASPSRSIQRVNVKAGESSSRGSLYEESNALTNATALKRAWFSLARGALAQTDILKRFERLQADFDQLSEIHSKCGETVGKLALRIKELEDELARKDSALVYAERLNAERTQERDKLVTQLSKTEMEKFDCVRKLLPTVVELLLQSHEYKKSLFEPFNLAIQARWGKGLSEERSEEDLL</sequence>
<feature type="region of interest" description="Disordered" evidence="2">
    <location>
        <begin position="147"/>
        <end position="185"/>
    </location>
</feature>
<dbReference type="AlphaFoldDB" id="A0A6L2LC95"/>
<feature type="compositionally biased region" description="Basic and acidic residues" evidence="2">
    <location>
        <begin position="147"/>
        <end position="159"/>
    </location>
</feature>
<name>A0A6L2LC95_TANCI</name>
<feature type="compositionally biased region" description="Low complexity" evidence="2">
    <location>
        <begin position="269"/>
        <end position="291"/>
    </location>
</feature>
<proteinExistence type="predicted"/>
<gene>
    <name evidence="3" type="ORF">Tci_030778</name>
</gene>
<evidence type="ECO:0000256" key="1">
    <source>
        <dbReference type="SAM" id="Coils"/>
    </source>
</evidence>
<evidence type="ECO:0000313" key="3">
    <source>
        <dbReference type="EMBL" id="GEU58800.1"/>
    </source>
</evidence>
<organism evidence="3">
    <name type="scientific">Tanacetum cinerariifolium</name>
    <name type="common">Dalmatian daisy</name>
    <name type="synonym">Chrysanthemum cinerariifolium</name>
    <dbReference type="NCBI Taxonomy" id="118510"/>
    <lineage>
        <taxon>Eukaryota</taxon>
        <taxon>Viridiplantae</taxon>
        <taxon>Streptophyta</taxon>
        <taxon>Embryophyta</taxon>
        <taxon>Tracheophyta</taxon>
        <taxon>Spermatophyta</taxon>
        <taxon>Magnoliopsida</taxon>
        <taxon>eudicotyledons</taxon>
        <taxon>Gunneridae</taxon>
        <taxon>Pentapetalae</taxon>
        <taxon>asterids</taxon>
        <taxon>campanulids</taxon>
        <taxon>Asterales</taxon>
        <taxon>Asteraceae</taxon>
        <taxon>Asteroideae</taxon>
        <taxon>Anthemideae</taxon>
        <taxon>Anthemidinae</taxon>
        <taxon>Tanacetum</taxon>
    </lineage>
</organism>
<evidence type="ECO:0000256" key="2">
    <source>
        <dbReference type="SAM" id="MobiDB-lite"/>
    </source>
</evidence>
<dbReference type="EMBL" id="BKCJ010004063">
    <property type="protein sequence ID" value="GEU58800.1"/>
    <property type="molecule type" value="Genomic_DNA"/>
</dbReference>
<accession>A0A6L2LC95</accession>
<protein>
    <submittedName>
        <fullName evidence="3">Uncharacterized protein</fullName>
    </submittedName>
</protein>